<dbReference type="AlphaFoldDB" id="A0A1V3JAN8"/>
<keyword evidence="4" id="KW-0456">Lyase</keyword>
<evidence type="ECO:0000256" key="4">
    <source>
        <dbReference type="ARBA" id="ARBA00023239"/>
    </source>
</evidence>
<dbReference type="GO" id="GO:0042732">
    <property type="term" value="P:D-xylose metabolic process"/>
    <property type="evidence" value="ECO:0007669"/>
    <property type="project" value="InterPro"/>
</dbReference>
<evidence type="ECO:0000259" key="5">
    <source>
        <dbReference type="Pfam" id="PF01370"/>
    </source>
</evidence>
<evidence type="ECO:0000313" key="7">
    <source>
        <dbReference type="Proteomes" id="UP000188541"/>
    </source>
</evidence>
<dbReference type="GO" id="GO:0070403">
    <property type="term" value="F:NAD+ binding"/>
    <property type="evidence" value="ECO:0007669"/>
    <property type="project" value="InterPro"/>
</dbReference>
<evidence type="ECO:0000256" key="2">
    <source>
        <dbReference type="ARBA" id="ARBA00022793"/>
    </source>
</evidence>
<dbReference type="InterPro" id="IPR036291">
    <property type="entry name" value="NAD(P)-bd_dom_sf"/>
</dbReference>
<reference evidence="6 7" key="1">
    <citation type="submission" date="2016-10" db="EMBL/GenBank/DDBJ databases">
        <title>Rodentibacter gen. nov. and new species.</title>
        <authorList>
            <person name="Christensen H."/>
        </authorList>
    </citation>
    <scope>NUCLEOTIDE SEQUENCE [LARGE SCALE GENOMIC DNA]</scope>
    <source>
        <strain evidence="6 7">1996246016</strain>
    </source>
</reference>
<organism evidence="6 7">
    <name type="scientific">Rodentibacter genomosp. 2</name>
    <dbReference type="NCBI Taxonomy" id="1908266"/>
    <lineage>
        <taxon>Bacteria</taxon>
        <taxon>Pseudomonadati</taxon>
        <taxon>Pseudomonadota</taxon>
        <taxon>Gammaproteobacteria</taxon>
        <taxon>Pasteurellales</taxon>
        <taxon>Pasteurellaceae</taxon>
        <taxon>Rodentibacter</taxon>
    </lineage>
</organism>
<keyword evidence="7" id="KW-1185">Reference proteome</keyword>
<dbReference type="InterPro" id="IPR001509">
    <property type="entry name" value="Epimerase_deHydtase"/>
</dbReference>
<accession>A0A1V3JAN8</accession>
<dbReference type="STRING" id="1908266.BKK55_12125"/>
<dbReference type="Gene3D" id="3.40.50.720">
    <property type="entry name" value="NAD(P)-binding Rossmann-like Domain"/>
    <property type="match status" value="1"/>
</dbReference>
<comment type="caution">
    <text evidence="6">The sequence shown here is derived from an EMBL/GenBank/DDBJ whole genome shotgun (WGS) entry which is preliminary data.</text>
</comment>
<dbReference type="EMBL" id="MLHO01000099">
    <property type="protein sequence ID" value="OOF52448.1"/>
    <property type="molecule type" value="Genomic_DNA"/>
</dbReference>
<dbReference type="SUPFAM" id="SSF51735">
    <property type="entry name" value="NAD(P)-binding Rossmann-fold domains"/>
    <property type="match status" value="1"/>
</dbReference>
<evidence type="ECO:0000256" key="1">
    <source>
        <dbReference type="ARBA" id="ARBA00001911"/>
    </source>
</evidence>
<dbReference type="RefSeq" id="WP_077551890.1">
    <property type="nucleotide sequence ID" value="NZ_MLHO01000099.1"/>
</dbReference>
<evidence type="ECO:0000256" key="3">
    <source>
        <dbReference type="ARBA" id="ARBA00023027"/>
    </source>
</evidence>
<proteinExistence type="predicted"/>
<dbReference type="GO" id="GO:0048040">
    <property type="term" value="F:UDP-glucuronate decarboxylase activity"/>
    <property type="evidence" value="ECO:0007669"/>
    <property type="project" value="TreeGrafter"/>
</dbReference>
<sequence>KKILLVGATGAISSYLGKFFIYLLKNKIVNFQLNLTTRSQQSLDKYYSVSDKSFFETVFLDVKNSFDNIKGDYDYIIFAAGNADPQNIVNNPLDVIHTNYLGLHNTIEFAKEKLKVKIVFFSTREIYGLVSDKTVISESDIGVLDPLNFRSCYPEVKKLCENMLECAVDGYHNLSYCILRLAHVYGPGMNIHKDGRIMNDLVEMAVNGNGIKLLSDGSAVRAFCYISDAIAGIIKAMLTDEQKSIFNLANESEPKSIREVVTLIKELFPAQVPCVEYAQNNNANSKGYFFTARTELSTKQLESLGWKPEISLKEGLDKTIRSYLEK</sequence>
<keyword evidence="3" id="KW-0520">NAD</keyword>
<protein>
    <recommendedName>
        <fullName evidence="5">NAD-dependent epimerase/dehydratase domain-containing protein</fullName>
    </recommendedName>
</protein>
<feature type="non-terminal residue" evidence="6">
    <location>
        <position position="1"/>
    </location>
</feature>
<comment type="cofactor">
    <cofactor evidence="1">
        <name>NAD(+)</name>
        <dbReference type="ChEBI" id="CHEBI:57540"/>
    </cofactor>
</comment>
<dbReference type="Proteomes" id="UP000188541">
    <property type="component" value="Unassembled WGS sequence"/>
</dbReference>
<keyword evidence="2" id="KW-0210">Decarboxylase</keyword>
<dbReference type="PANTHER" id="PTHR43078">
    <property type="entry name" value="UDP-GLUCURONIC ACID DECARBOXYLASE-RELATED"/>
    <property type="match status" value="1"/>
</dbReference>
<evidence type="ECO:0000313" key="6">
    <source>
        <dbReference type="EMBL" id="OOF52448.1"/>
    </source>
</evidence>
<dbReference type="GO" id="GO:0005737">
    <property type="term" value="C:cytoplasm"/>
    <property type="evidence" value="ECO:0007669"/>
    <property type="project" value="TreeGrafter"/>
</dbReference>
<dbReference type="Pfam" id="PF01370">
    <property type="entry name" value="Epimerase"/>
    <property type="match status" value="1"/>
</dbReference>
<dbReference type="PANTHER" id="PTHR43078:SF6">
    <property type="entry name" value="UDP-GLUCURONIC ACID DECARBOXYLASE 1"/>
    <property type="match status" value="1"/>
</dbReference>
<gene>
    <name evidence="6" type="ORF">BKK55_12125</name>
</gene>
<name>A0A1V3JAN8_9PAST</name>
<dbReference type="OrthoDB" id="9803010at2"/>
<feature type="domain" description="NAD-dependent epimerase/dehydratase" evidence="5">
    <location>
        <begin position="3"/>
        <end position="249"/>
    </location>
</feature>
<dbReference type="InterPro" id="IPR044516">
    <property type="entry name" value="UXS-like"/>
</dbReference>